<dbReference type="AlphaFoldDB" id="A0A1H0M7Q0"/>
<feature type="signal peptide" evidence="2">
    <location>
        <begin position="1"/>
        <end position="16"/>
    </location>
</feature>
<dbReference type="InterPro" id="IPR011990">
    <property type="entry name" value="TPR-like_helical_dom_sf"/>
</dbReference>
<evidence type="ECO:0000313" key="3">
    <source>
        <dbReference type="EMBL" id="SDO76434.1"/>
    </source>
</evidence>
<organism evidence="3 4">
    <name type="scientific">Halomonas shengliensis</name>
    <dbReference type="NCBI Taxonomy" id="419597"/>
    <lineage>
        <taxon>Bacteria</taxon>
        <taxon>Pseudomonadati</taxon>
        <taxon>Pseudomonadota</taxon>
        <taxon>Gammaproteobacteria</taxon>
        <taxon>Oceanospirillales</taxon>
        <taxon>Halomonadaceae</taxon>
        <taxon>Halomonas</taxon>
    </lineage>
</organism>
<feature type="compositionally biased region" description="Low complexity" evidence="1">
    <location>
        <begin position="165"/>
        <end position="183"/>
    </location>
</feature>
<feature type="region of interest" description="Disordered" evidence="1">
    <location>
        <begin position="159"/>
        <end position="186"/>
    </location>
</feature>
<sequence>MRAILLLSLVTGLALALGGCQSLSDRESVAATSSDWLARTGEAISAQGERLGELFSGRDGDGEAQAAARAEERRALFDQPWIDPLTRYLETHGNDPDYADVLPEIARERERRCAAIGAEYAQREATRETLARLRRGYLYSCPGEVNDFHARVREREAQRATRRSAAVAAQEPPGAPAEAAPEQPDADLEEALDRRQANDCYVFFTIRNFRQAREACLAPAKRGDPRAQRHLGSLAELDGDREAALRWYRKAVAGGDAQAGERLEALDTASGEEATGADR</sequence>
<dbReference type="STRING" id="419597.SAMN04487957_11162"/>
<gene>
    <name evidence="3" type="ORF">SAMN04487957_11162</name>
</gene>
<feature type="chain" id="PRO_5011484470" description="Sel1 repeat-containing protein" evidence="2">
    <location>
        <begin position="17"/>
        <end position="279"/>
    </location>
</feature>
<evidence type="ECO:0000256" key="1">
    <source>
        <dbReference type="SAM" id="MobiDB-lite"/>
    </source>
</evidence>
<evidence type="ECO:0000256" key="2">
    <source>
        <dbReference type="SAM" id="SignalP"/>
    </source>
</evidence>
<evidence type="ECO:0008006" key="5">
    <source>
        <dbReference type="Google" id="ProtNLM"/>
    </source>
</evidence>
<dbReference type="OrthoDB" id="9204495at2"/>
<keyword evidence="4" id="KW-1185">Reference proteome</keyword>
<dbReference type="PROSITE" id="PS51257">
    <property type="entry name" value="PROKAR_LIPOPROTEIN"/>
    <property type="match status" value="1"/>
</dbReference>
<keyword evidence="2" id="KW-0732">Signal</keyword>
<dbReference type="EMBL" id="FNIV01000011">
    <property type="protein sequence ID" value="SDO76434.1"/>
    <property type="molecule type" value="Genomic_DNA"/>
</dbReference>
<reference evidence="4" key="1">
    <citation type="submission" date="2016-10" db="EMBL/GenBank/DDBJ databases">
        <authorList>
            <person name="Varghese N."/>
            <person name="Submissions S."/>
        </authorList>
    </citation>
    <scope>NUCLEOTIDE SEQUENCE [LARGE SCALE GENOMIC DNA]</scope>
    <source>
        <strain evidence="4">CGMCC 1.6444</strain>
    </source>
</reference>
<name>A0A1H0M7Q0_9GAMM</name>
<dbReference type="SUPFAM" id="SSF81901">
    <property type="entry name" value="HCP-like"/>
    <property type="match status" value="1"/>
</dbReference>
<protein>
    <recommendedName>
        <fullName evidence="5">Sel1 repeat-containing protein</fullName>
    </recommendedName>
</protein>
<dbReference type="Gene3D" id="1.25.40.10">
    <property type="entry name" value="Tetratricopeptide repeat domain"/>
    <property type="match status" value="1"/>
</dbReference>
<evidence type="ECO:0000313" key="4">
    <source>
        <dbReference type="Proteomes" id="UP000199075"/>
    </source>
</evidence>
<dbReference type="Proteomes" id="UP000199075">
    <property type="component" value="Unassembled WGS sequence"/>
</dbReference>
<accession>A0A1H0M7Q0</accession>
<dbReference type="RefSeq" id="WP_089680520.1">
    <property type="nucleotide sequence ID" value="NZ_FNIV01000011.1"/>
</dbReference>
<proteinExistence type="predicted"/>
<feature type="region of interest" description="Disordered" evidence="1">
    <location>
        <begin position="254"/>
        <end position="279"/>
    </location>
</feature>